<dbReference type="GO" id="GO:0006633">
    <property type="term" value="P:fatty acid biosynthetic process"/>
    <property type="evidence" value="ECO:0007669"/>
    <property type="project" value="UniProtKB-UniPathway"/>
</dbReference>
<evidence type="ECO:0000313" key="10">
    <source>
        <dbReference type="EMBL" id="RGQ35791.1"/>
    </source>
</evidence>
<gene>
    <name evidence="10" type="primary">accB</name>
    <name evidence="10" type="ORF">DWY99_12200</name>
</gene>
<accession>A0A412AUV4</accession>
<evidence type="ECO:0000256" key="7">
    <source>
        <dbReference type="ARBA" id="ARBA00023267"/>
    </source>
</evidence>
<dbReference type="InterPro" id="IPR000089">
    <property type="entry name" value="Biotin_lipoyl"/>
</dbReference>
<dbReference type="InterPro" id="IPR011053">
    <property type="entry name" value="Single_hybrid_motif"/>
</dbReference>
<evidence type="ECO:0000256" key="4">
    <source>
        <dbReference type="ARBA" id="ARBA00022832"/>
    </source>
</evidence>
<dbReference type="Pfam" id="PF00364">
    <property type="entry name" value="Biotin_lipoyl"/>
    <property type="match status" value="1"/>
</dbReference>
<dbReference type="Proteomes" id="UP000284751">
    <property type="component" value="Unassembled WGS sequence"/>
</dbReference>
<keyword evidence="5 8" id="KW-0443">Lipid metabolism</keyword>
<keyword evidence="6 8" id="KW-0275">Fatty acid biosynthesis</keyword>
<dbReference type="EMBL" id="QRTC01000061">
    <property type="protein sequence ID" value="RGQ35791.1"/>
    <property type="molecule type" value="Genomic_DNA"/>
</dbReference>
<dbReference type="PRINTS" id="PR01071">
    <property type="entry name" value="ACOABIOTINCC"/>
</dbReference>
<keyword evidence="4 8" id="KW-0276">Fatty acid metabolism</keyword>
<dbReference type="AlphaFoldDB" id="A0A412AUV4"/>
<dbReference type="NCBIfam" id="TIGR00531">
    <property type="entry name" value="BCCP"/>
    <property type="match status" value="1"/>
</dbReference>
<comment type="caution">
    <text evidence="10">The sequence shown here is derived from an EMBL/GenBank/DDBJ whole genome shotgun (WGS) entry which is preliminary data.</text>
</comment>
<dbReference type="CDD" id="cd06850">
    <property type="entry name" value="biotinyl_domain"/>
    <property type="match status" value="1"/>
</dbReference>
<dbReference type="PROSITE" id="PS50968">
    <property type="entry name" value="BIOTINYL_LIPOYL"/>
    <property type="match status" value="1"/>
</dbReference>
<dbReference type="PANTHER" id="PTHR45266">
    <property type="entry name" value="OXALOACETATE DECARBOXYLASE ALPHA CHAIN"/>
    <property type="match status" value="1"/>
</dbReference>
<comment type="pathway">
    <text evidence="1 8">Lipid metabolism; fatty acid biosynthesis.</text>
</comment>
<evidence type="ECO:0000259" key="9">
    <source>
        <dbReference type="PROSITE" id="PS50968"/>
    </source>
</evidence>
<dbReference type="UniPathway" id="UPA00094"/>
<dbReference type="GO" id="GO:0003989">
    <property type="term" value="F:acetyl-CoA carboxylase activity"/>
    <property type="evidence" value="ECO:0007669"/>
    <property type="project" value="InterPro"/>
</dbReference>
<dbReference type="InterPro" id="IPR001249">
    <property type="entry name" value="AcCoA_biotinCC"/>
</dbReference>
<sequence length="165" mass="17411">MNVKEIKTLVGIMEDSSLTALEIEVPDLKLRLERSAGTGNVVEVLQPPVYSVPAAAPAPAPEAVPAASAAPVQPAAAEPQAAARENAFYKEIKAPMVGVFYTSSAPEAEPYVTKGSQVKKGDVVCIIEAMKLMNEIAAEEEGQIVEVCAQNGQIVEYGQTLFKLA</sequence>
<dbReference type="InterPro" id="IPR050709">
    <property type="entry name" value="Biotin_Carboxyl_Carrier/Decarb"/>
</dbReference>
<proteinExistence type="predicted"/>
<dbReference type="SUPFAM" id="SSF51230">
    <property type="entry name" value="Single hybrid motif"/>
    <property type="match status" value="1"/>
</dbReference>
<dbReference type="Gene3D" id="2.40.50.100">
    <property type="match status" value="1"/>
</dbReference>
<dbReference type="PROSITE" id="PS00188">
    <property type="entry name" value="BIOTIN"/>
    <property type="match status" value="1"/>
</dbReference>
<evidence type="ECO:0000256" key="6">
    <source>
        <dbReference type="ARBA" id="ARBA00023160"/>
    </source>
</evidence>
<protein>
    <recommendedName>
        <fullName evidence="2 8">Biotin carboxyl carrier protein of acetyl-CoA carboxylase</fullName>
    </recommendedName>
</protein>
<evidence type="ECO:0000256" key="2">
    <source>
        <dbReference type="ARBA" id="ARBA00017562"/>
    </source>
</evidence>
<keyword evidence="7 8" id="KW-0092">Biotin</keyword>
<organism evidence="10 11">
    <name type="scientific">[Clostridium] leptum</name>
    <dbReference type="NCBI Taxonomy" id="1535"/>
    <lineage>
        <taxon>Bacteria</taxon>
        <taxon>Bacillati</taxon>
        <taxon>Bacillota</taxon>
        <taxon>Clostridia</taxon>
        <taxon>Eubacteriales</taxon>
        <taxon>Oscillospiraceae</taxon>
        <taxon>Oscillospiraceae incertae sedis</taxon>
    </lineage>
</organism>
<evidence type="ECO:0000256" key="1">
    <source>
        <dbReference type="ARBA" id="ARBA00005194"/>
    </source>
</evidence>
<evidence type="ECO:0000313" key="11">
    <source>
        <dbReference type="Proteomes" id="UP000284751"/>
    </source>
</evidence>
<keyword evidence="3 8" id="KW-0444">Lipid biosynthesis</keyword>
<name>A0A412AUV4_9FIRM</name>
<evidence type="ECO:0000256" key="5">
    <source>
        <dbReference type="ARBA" id="ARBA00023098"/>
    </source>
</evidence>
<evidence type="ECO:0000256" key="8">
    <source>
        <dbReference type="RuleBase" id="RU364072"/>
    </source>
</evidence>
<dbReference type="GO" id="GO:0009317">
    <property type="term" value="C:acetyl-CoA carboxylase complex"/>
    <property type="evidence" value="ECO:0007669"/>
    <property type="project" value="InterPro"/>
</dbReference>
<evidence type="ECO:0000256" key="3">
    <source>
        <dbReference type="ARBA" id="ARBA00022516"/>
    </source>
</evidence>
<dbReference type="FunFam" id="2.40.50.100:FF:000003">
    <property type="entry name" value="Acetyl-CoA carboxylase biotin carboxyl carrier protein"/>
    <property type="match status" value="1"/>
</dbReference>
<feature type="domain" description="Lipoyl-binding" evidence="9">
    <location>
        <begin position="89"/>
        <end position="165"/>
    </location>
</feature>
<dbReference type="PANTHER" id="PTHR45266:SF3">
    <property type="entry name" value="OXALOACETATE DECARBOXYLASE ALPHA CHAIN"/>
    <property type="match status" value="1"/>
</dbReference>
<dbReference type="InterPro" id="IPR001882">
    <property type="entry name" value="Biotin_BS"/>
</dbReference>
<reference evidence="10 11" key="1">
    <citation type="submission" date="2018-08" db="EMBL/GenBank/DDBJ databases">
        <title>A genome reference for cultivated species of the human gut microbiota.</title>
        <authorList>
            <person name="Zou Y."/>
            <person name="Xue W."/>
            <person name="Luo G."/>
        </authorList>
    </citation>
    <scope>NUCLEOTIDE SEQUENCE [LARGE SCALE GENOMIC DNA]</scope>
    <source>
        <strain evidence="10 11">AF28-26</strain>
    </source>
</reference>
<comment type="function">
    <text evidence="8">This protein is a component of the acetyl coenzyme A carboxylase complex; first, biotin carboxylase catalyzes the carboxylation of the carrier protein and then the transcarboxylase transfers the carboxyl group to form malonyl-CoA.</text>
</comment>